<dbReference type="InterPro" id="IPR021109">
    <property type="entry name" value="Peptidase_aspartic_dom_sf"/>
</dbReference>
<feature type="chain" id="PRO_5046974247" evidence="1">
    <location>
        <begin position="27"/>
        <end position="505"/>
    </location>
</feature>
<dbReference type="CDD" id="cd05483">
    <property type="entry name" value="retropepsin_like_bacteria"/>
    <property type="match status" value="1"/>
</dbReference>
<evidence type="ECO:0000259" key="2">
    <source>
        <dbReference type="PROSITE" id="PS50106"/>
    </source>
</evidence>
<dbReference type="Gene3D" id="2.30.42.10">
    <property type="match status" value="1"/>
</dbReference>
<dbReference type="SUPFAM" id="SSF50156">
    <property type="entry name" value="PDZ domain-like"/>
    <property type="match status" value="1"/>
</dbReference>
<dbReference type="GO" id="GO:0008233">
    <property type="term" value="F:peptidase activity"/>
    <property type="evidence" value="ECO:0007669"/>
    <property type="project" value="UniProtKB-KW"/>
</dbReference>
<accession>A0ABR9AFW8</accession>
<keyword evidence="4" id="KW-1185">Reference proteome</keyword>
<protein>
    <submittedName>
        <fullName evidence="3">Aspartyl protease family protein</fullName>
    </submittedName>
</protein>
<dbReference type="Gene3D" id="2.40.70.10">
    <property type="entry name" value="Acid Proteases"/>
    <property type="match status" value="1"/>
</dbReference>
<dbReference type="PROSITE" id="PS50106">
    <property type="entry name" value="PDZ"/>
    <property type="match status" value="1"/>
</dbReference>
<dbReference type="Pfam" id="PF13650">
    <property type="entry name" value="Asp_protease_2"/>
    <property type="match status" value="1"/>
</dbReference>
<gene>
    <name evidence="3" type="ORF">IFO69_03235</name>
</gene>
<dbReference type="InterPro" id="IPR034122">
    <property type="entry name" value="Retropepsin-like_bacterial"/>
</dbReference>
<reference evidence="3 4" key="1">
    <citation type="submission" date="2020-09" db="EMBL/GenBank/DDBJ databases">
        <title>Echinicola sp. CAU 1574 isolated from sand of Sido Beach.</title>
        <authorList>
            <person name="Kim W."/>
        </authorList>
    </citation>
    <scope>NUCLEOTIDE SEQUENCE [LARGE SCALE GENOMIC DNA]</scope>
    <source>
        <strain evidence="3 4">CAU 1574</strain>
    </source>
</reference>
<organism evidence="3 4">
    <name type="scientific">Echinicola arenosa</name>
    <dbReference type="NCBI Taxonomy" id="2774144"/>
    <lineage>
        <taxon>Bacteria</taxon>
        <taxon>Pseudomonadati</taxon>
        <taxon>Bacteroidota</taxon>
        <taxon>Cytophagia</taxon>
        <taxon>Cytophagales</taxon>
        <taxon>Cyclobacteriaceae</taxon>
        <taxon>Echinicola</taxon>
    </lineage>
</organism>
<evidence type="ECO:0000313" key="4">
    <source>
        <dbReference type="Proteomes" id="UP000647133"/>
    </source>
</evidence>
<feature type="domain" description="PDZ" evidence="2">
    <location>
        <begin position="428"/>
        <end position="496"/>
    </location>
</feature>
<evidence type="ECO:0000256" key="1">
    <source>
        <dbReference type="SAM" id="SignalP"/>
    </source>
</evidence>
<comment type="caution">
    <text evidence="3">The sequence shown here is derived from an EMBL/GenBank/DDBJ whole genome shotgun (WGS) entry which is preliminary data.</text>
</comment>
<dbReference type="InterPro" id="IPR036034">
    <property type="entry name" value="PDZ_sf"/>
</dbReference>
<dbReference type="RefSeq" id="WP_192008207.1">
    <property type="nucleotide sequence ID" value="NZ_JACYTQ010000001.1"/>
</dbReference>
<dbReference type="GO" id="GO:0006508">
    <property type="term" value="P:proteolysis"/>
    <property type="evidence" value="ECO:0007669"/>
    <property type="project" value="UniProtKB-KW"/>
</dbReference>
<feature type="signal peptide" evidence="1">
    <location>
        <begin position="1"/>
        <end position="26"/>
    </location>
</feature>
<dbReference type="Proteomes" id="UP000647133">
    <property type="component" value="Unassembled WGS sequence"/>
</dbReference>
<keyword evidence="3" id="KW-0645">Protease</keyword>
<proteinExistence type="predicted"/>
<sequence length="505" mass="56304">MMRFQKITKIFLLGLCLGFSVIPSFAQSKKQLEQGVGAFEKAMISRDAEAVKELLAPDFMIGVYDGDEMNYLLEGLVKQYYAIESITFQGNKKHGELVLANVKIQLEKGEEITTNLAFNKDAQLTYVDLFDGFYDLDRYSDHGLVATIPFVMENNKIIIKATMNDSEKVLRFIFDTGADGMALSPEAAEEVQVKHIRDHETAVVGGKTTVKFSSGNTVHLAEELSLDKQNLVIFPGMDSQVDGLIGGGILRKYTTQFDFDRKVIELYDFNSFQPNPEAAVLDVDFSSGVPEIPISYYLANKEEELTAEMVFDTGAGYSMIFFGPYVGQEQLSDGFEAAFHSTNYSMGMATPIQIGYIDYARIGDHKMENILVSLQQYDPQNKDWITSSGSFGIALIKKFHVTIDRLHKKLYMEPNQVFAKPSDFAIGGMVLHFNEDDELEIKQVIQGSAANREGLKVGSKITMIDDFTSEDLLSDGLGQLLDKAAGSITVRVLYGEQMMQLDLEI</sequence>
<evidence type="ECO:0000313" key="3">
    <source>
        <dbReference type="EMBL" id="MBD8487755.1"/>
    </source>
</evidence>
<name>A0ABR9AFW8_9BACT</name>
<dbReference type="SUPFAM" id="SSF50630">
    <property type="entry name" value="Acid proteases"/>
    <property type="match status" value="1"/>
</dbReference>
<dbReference type="EMBL" id="JACYTQ010000001">
    <property type="protein sequence ID" value="MBD8487755.1"/>
    <property type="molecule type" value="Genomic_DNA"/>
</dbReference>
<keyword evidence="3" id="KW-0378">Hydrolase</keyword>
<keyword evidence="1" id="KW-0732">Signal</keyword>
<dbReference type="InterPro" id="IPR001478">
    <property type="entry name" value="PDZ"/>
</dbReference>